<gene>
    <name evidence="5" type="ORF">KI387_033482</name>
</gene>
<protein>
    <recommendedName>
        <fullName evidence="4">FAD-binding domain-containing protein</fullName>
    </recommendedName>
</protein>
<dbReference type="GO" id="GO:0071949">
    <property type="term" value="F:FAD binding"/>
    <property type="evidence" value="ECO:0007669"/>
    <property type="project" value="InterPro"/>
</dbReference>
<comment type="caution">
    <text evidence="5">The sequence shown here is derived from an EMBL/GenBank/DDBJ whole genome shotgun (WGS) entry which is preliminary data.</text>
</comment>
<proteinExistence type="inferred from homology"/>
<dbReference type="Pfam" id="PF01494">
    <property type="entry name" value="FAD_binding_3"/>
    <property type="match status" value="1"/>
</dbReference>
<reference evidence="5 6" key="1">
    <citation type="journal article" date="2021" name="Nat. Plants">
        <title>The Taxus genome provides insights into paclitaxel biosynthesis.</title>
        <authorList>
            <person name="Xiong X."/>
            <person name="Gou J."/>
            <person name="Liao Q."/>
            <person name="Li Y."/>
            <person name="Zhou Q."/>
            <person name="Bi G."/>
            <person name="Li C."/>
            <person name="Du R."/>
            <person name="Wang X."/>
            <person name="Sun T."/>
            <person name="Guo L."/>
            <person name="Liang H."/>
            <person name="Lu P."/>
            <person name="Wu Y."/>
            <person name="Zhang Z."/>
            <person name="Ro D.K."/>
            <person name="Shang Y."/>
            <person name="Huang S."/>
            <person name="Yan J."/>
        </authorList>
    </citation>
    <scope>NUCLEOTIDE SEQUENCE [LARGE SCALE GENOMIC DNA]</scope>
    <source>
        <strain evidence="5">Ta-2019</strain>
    </source>
</reference>
<accession>A0AA38BS21</accession>
<dbReference type="Proteomes" id="UP000824469">
    <property type="component" value="Unassembled WGS sequence"/>
</dbReference>
<dbReference type="AlphaFoldDB" id="A0AA38BS21"/>
<keyword evidence="6" id="KW-1185">Reference proteome</keyword>
<evidence type="ECO:0000313" key="5">
    <source>
        <dbReference type="EMBL" id="KAH9289365.1"/>
    </source>
</evidence>
<dbReference type="PRINTS" id="PR00420">
    <property type="entry name" value="RNGMNOXGNASE"/>
</dbReference>
<evidence type="ECO:0000256" key="3">
    <source>
        <dbReference type="ARBA" id="ARBA00024018"/>
    </source>
</evidence>
<feature type="domain" description="FAD-binding" evidence="4">
    <location>
        <begin position="28"/>
        <end position="366"/>
    </location>
</feature>
<dbReference type="PANTHER" id="PTHR45934:SF9">
    <property type="entry name" value="FAD_NAD(P)-BINDING OXIDOREDUCTASE FAMILY PROTEIN"/>
    <property type="match status" value="1"/>
</dbReference>
<dbReference type="InterPro" id="IPR002938">
    <property type="entry name" value="FAD-bd"/>
</dbReference>
<dbReference type="Gene3D" id="3.50.50.60">
    <property type="entry name" value="FAD/NAD(P)-binding domain"/>
    <property type="match status" value="1"/>
</dbReference>
<evidence type="ECO:0000259" key="4">
    <source>
        <dbReference type="Pfam" id="PF01494"/>
    </source>
</evidence>
<organism evidence="5 6">
    <name type="scientific">Taxus chinensis</name>
    <name type="common">Chinese yew</name>
    <name type="synonym">Taxus wallichiana var. chinensis</name>
    <dbReference type="NCBI Taxonomy" id="29808"/>
    <lineage>
        <taxon>Eukaryota</taxon>
        <taxon>Viridiplantae</taxon>
        <taxon>Streptophyta</taxon>
        <taxon>Embryophyta</taxon>
        <taxon>Tracheophyta</taxon>
        <taxon>Spermatophyta</taxon>
        <taxon>Pinopsida</taxon>
        <taxon>Pinidae</taxon>
        <taxon>Conifers II</taxon>
        <taxon>Cupressales</taxon>
        <taxon>Taxaceae</taxon>
        <taxon>Taxus</taxon>
    </lineage>
</organism>
<comment type="similarity">
    <text evidence="3">Belongs to the 3-hydroxybenzoate 6-hydroxylase family.</text>
</comment>
<dbReference type="OMA" id="HGYNAED"/>
<keyword evidence="1" id="KW-0560">Oxidoreductase</keyword>
<sequence length="416" mass="45327">PASILRESPLDVGIVILVDMAHLQSTPKILIAGGGIAGLATALALHRLGLKSITVLEQASSLRVTGASLTISDNGWRALDVLGVADTLRSQHIKLQRVETLLASRGLTKPLSLDGHEMRCVKRKDLLQTLAQELPPHTIQFGSKISAIHRTQGNSSIVELEDGKHISPKVVIGCDGVNSAVAKWLGFGAPNLAGRTGFLGLATFPEGHQFEHKAFQIWGNGIRAGFAPCNENDAFWFVYRKSNPRLDAEIAYKEEILREEALHLAENLRNKELVEVIERSVPGSLSLAVLKYRYLCPFMAGNAKKGNVTVVGDALHPMTPELGQGGCLALEDSVTLGRCLGQVDLEKPGDVEAALNKYVQERKVRAFEMGVGSSVSGFLQSGSWWLPRFIRDKVLFDRISPKMFRHIEFDCGNLSS</sequence>
<dbReference type="SUPFAM" id="SSF51905">
    <property type="entry name" value="FAD/NAD(P)-binding domain"/>
    <property type="match status" value="1"/>
</dbReference>
<name>A0AA38BS21_TAXCH</name>
<dbReference type="InterPro" id="IPR044560">
    <property type="entry name" value="MOase"/>
</dbReference>
<evidence type="ECO:0000256" key="2">
    <source>
        <dbReference type="ARBA" id="ARBA00023033"/>
    </source>
</evidence>
<dbReference type="PANTHER" id="PTHR45934">
    <property type="entry name" value="FAD/NAD(P)-BINDING OXIDOREDUCTASE FAMILY PROTEIN"/>
    <property type="match status" value="1"/>
</dbReference>
<keyword evidence="2" id="KW-0503">Monooxygenase</keyword>
<evidence type="ECO:0000313" key="6">
    <source>
        <dbReference type="Proteomes" id="UP000824469"/>
    </source>
</evidence>
<dbReference type="InterPro" id="IPR036188">
    <property type="entry name" value="FAD/NAD-bd_sf"/>
</dbReference>
<dbReference type="EMBL" id="JAHRHJ020003813">
    <property type="protein sequence ID" value="KAH9289365.1"/>
    <property type="molecule type" value="Genomic_DNA"/>
</dbReference>
<dbReference type="GO" id="GO:0004497">
    <property type="term" value="F:monooxygenase activity"/>
    <property type="evidence" value="ECO:0007669"/>
    <property type="project" value="UniProtKB-KW"/>
</dbReference>
<feature type="non-terminal residue" evidence="5">
    <location>
        <position position="416"/>
    </location>
</feature>
<evidence type="ECO:0000256" key="1">
    <source>
        <dbReference type="ARBA" id="ARBA00023002"/>
    </source>
</evidence>